<dbReference type="OrthoDB" id="9808943at2"/>
<accession>A0A401G393</accession>
<dbReference type="Proteomes" id="UP000288096">
    <property type="component" value="Unassembled WGS sequence"/>
</dbReference>
<dbReference type="EMBL" id="BEXT01000001">
    <property type="protein sequence ID" value="GBC63700.1"/>
    <property type="molecule type" value="Genomic_DNA"/>
</dbReference>
<comment type="caution">
    <text evidence="2">The sequence shown here is derived from an EMBL/GenBank/DDBJ whole genome shotgun (WGS) entry which is preliminary data.</text>
</comment>
<gene>
    <name evidence="2" type="ORF">DENIS_4698</name>
</gene>
<reference evidence="3" key="1">
    <citation type="submission" date="2017-11" db="EMBL/GenBank/DDBJ databases">
        <authorList>
            <person name="Watanabe M."/>
            <person name="Kojima H."/>
        </authorList>
    </citation>
    <scope>NUCLEOTIDE SEQUENCE [LARGE SCALE GENOMIC DNA]</scope>
    <source>
        <strain evidence="3">Tokyo 01</strain>
    </source>
</reference>
<dbReference type="AlphaFoldDB" id="A0A401G393"/>
<protein>
    <submittedName>
        <fullName evidence="2">RidA family protein</fullName>
    </submittedName>
</protein>
<dbReference type="FunFam" id="3.30.1330.40:FF:000001">
    <property type="entry name" value="L-PSP family endoribonuclease"/>
    <property type="match status" value="1"/>
</dbReference>
<dbReference type="GO" id="GO:0005829">
    <property type="term" value="C:cytosol"/>
    <property type="evidence" value="ECO:0007669"/>
    <property type="project" value="TreeGrafter"/>
</dbReference>
<name>A0A401G393_9BACT</name>
<reference evidence="3" key="2">
    <citation type="submission" date="2019-01" db="EMBL/GenBank/DDBJ databases">
        <title>Genome sequence of Desulfonema ishimotonii strain Tokyo 01.</title>
        <authorList>
            <person name="Fukui M."/>
        </authorList>
    </citation>
    <scope>NUCLEOTIDE SEQUENCE [LARGE SCALE GENOMIC DNA]</scope>
    <source>
        <strain evidence="3">Tokyo 01</strain>
    </source>
</reference>
<dbReference type="InterPro" id="IPR035959">
    <property type="entry name" value="RutC-like_sf"/>
</dbReference>
<dbReference type="Pfam" id="PF01042">
    <property type="entry name" value="Ribonuc_L-PSP"/>
    <property type="match status" value="1"/>
</dbReference>
<keyword evidence="3" id="KW-1185">Reference proteome</keyword>
<dbReference type="PANTHER" id="PTHR11803">
    <property type="entry name" value="2-IMINOBUTANOATE/2-IMINOPROPANOATE DEAMINASE RIDA"/>
    <property type="match status" value="1"/>
</dbReference>
<evidence type="ECO:0000313" key="2">
    <source>
        <dbReference type="EMBL" id="GBC63700.1"/>
    </source>
</evidence>
<dbReference type="InterPro" id="IPR006056">
    <property type="entry name" value="RidA"/>
</dbReference>
<dbReference type="InterPro" id="IPR019897">
    <property type="entry name" value="RidA_CS"/>
</dbReference>
<dbReference type="PROSITE" id="PS01094">
    <property type="entry name" value="UPF0076"/>
    <property type="match status" value="1"/>
</dbReference>
<dbReference type="PANTHER" id="PTHR11803:SF58">
    <property type="entry name" value="PROTEIN HMF1-RELATED"/>
    <property type="match status" value="1"/>
</dbReference>
<evidence type="ECO:0000313" key="3">
    <source>
        <dbReference type="Proteomes" id="UP000288096"/>
    </source>
</evidence>
<evidence type="ECO:0000256" key="1">
    <source>
        <dbReference type="ARBA" id="ARBA00010552"/>
    </source>
</evidence>
<dbReference type="GO" id="GO:0019239">
    <property type="term" value="F:deaminase activity"/>
    <property type="evidence" value="ECO:0007669"/>
    <property type="project" value="TreeGrafter"/>
</dbReference>
<dbReference type="NCBIfam" id="TIGR00004">
    <property type="entry name" value="Rid family detoxifying hydrolase"/>
    <property type="match status" value="1"/>
</dbReference>
<dbReference type="CDD" id="cd00448">
    <property type="entry name" value="YjgF_YER057c_UK114_family"/>
    <property type="match status" value="1"/>
</dbReference>
<organism evidence="2 3">
    <name type="scientific">Desulfonema ishimotonii</name>
    <dbReference type="NCBI Taxonomy" id="45657"/>
    <lineage>
        <taxon>Bacteria</taxon>
        <taxon>Pseudomonadati</taxon>
        <taxon>Thermodesulfobacteriota</taxon>
        <taxon>Desulfobacteria</taxon>
        <taxon>Desulfobacterales</taxon>
        <taxon>Desulfococcaceae</taxon>
        <taxon>Desulfonema</taxon>
    </lineage>
</organism>
<sequence>MERSIVQTDQAPSAIGPYSQAIAAPPWLFVSGQLGMNPWTGELVGDRLEDQARQAIENLLQIVRAGGGDAGDVVAVDVFVTDMGGFADFNAIYEEYFGAYKPARAVVEVSALPKGACVEIKCIAHIRT</sequence>
<dbReference type="Gene3D" id="3.30.1330.40">
    <property type="entry name" value="RutC-like"/>
    <property type="match status" value="1"/>
</dbReference>
<proteinExistence type="inferred from homology"/>
<comment type="similarity">
    <text evidence="1">Belongs to the RutC family.</text>
</comment>
<dbReference type="RefSeq" id="WP_124330743.1">
    <property type="nucleotide sequence ID" value="NZ_BEXT01000001.1"/>
</dbReference>
<dbReference type="InterPro" id="IPR006175">
    <property type="entry name" value="YjgF/YER057c/UK114"/>
</dbReference>
<dbReference type="SUPFAM" id="SSF55298">
    <property type="entry name" value="YjgF-like"/>
    <property type="match status" value="1"/>
</dbReference>